<dbReference type="InterPro" id="IPR036962">
    <property type="entry name" value="Glyco_hydro_3_N_sf"/>
</dbReference>
<name>A0AA86WUD3_9VIBR</name>
<organism evidence="2 3">
    <name type="scientific">Vibrio coralliirubri</name>
    <dbReference type="NCBI Taxonomy" id="1516159"/>
    <lineage>
        <taxon>Bacteria</taxon>
        <taxon>Pseudomonadati</taxon>
        <taxon>Pseudomonadota</taxon>
        <taxon>Gammaproteobacteria</taxon>
        <taxon>Vibrionales</taxon>
        <taxon>Vibrionaceae</taxon>
        <taxon>Vibrio</taxon>
    </lineage>
</organism>
<evidence type="ECO:0000313" key="3">
    <source>
        <dbReference type="Proteomes" id="UP000041625"/>
    </source>
</evidence>
<reference evidence="2 3" key="1">
    <citation type="submission" date="2014-06" db="EMBL/GenBank/DDBJ databases">
        <authorList>
            <person name="Le Roux F."/>
        </authorList>
    </citation>
    <scope>NUCLEOTIDE SEQUENCE [LARGE SCALE GENOMIC DNA]</scope>
    <source>
        <strain evidence="2 3">J2-31</strain>
    </source>
</reference>
<accession>A0AA86WUD3</accession>
<sequence length="274" mass="29880">MKRLTLTPIAIALLLAGCNSSDSDNNLQQPQVHSRVHDVLNVEGYQFRDSNGNGTLEPFEDWRLSPEERAADLVSRMTLDEKAGMMLIDTLNSAEGGLVSSAGQDMIADAQMTRFIFRNSVVETPTNTPDCDAGRSGCQITPTEAAQFMNSVQELREQTRMGIPALFKSNARNHIDPSAKAGINVSSGAFSAWPKEAGLAATHKAWQGKATNITPAYDDGVLFTQTRSLFNLPHGCVIWAVTHIQMQNGLKMSADKLCFVPKYSNQDSCFKVPA</sequence>
<dbReference type="PROSITE" id="PS51257">
    <property type="entry name" value="PROKAR_LIPOPROTEIN"/>
    <property type="match status" value="1"/>
</dbReference>
<dbReference type="GO" id="GO:0004553">
    <property type="term" value="F:hydrolase activity, hydrolyzing O-glycosyl compounds"/>
    <property type="evidence" value="ECO:0007669"/>
    <property type="project" value="InterPro"/>
</dbReference>
<dbReference type="GO" id="GO:0005975">
    <property type="term" value="P:carbohydrate metabolic process"/>
    <property type="evidence" value="ECO:0007669"/>
    <property type="project" value="InterPro"/>
</dbReference>
<dbReference type="InterPro" id="IPR017853">
    <property type="entry name" value="GH"/>
</dbReference>
<dbReference type="SUPFAM" id="SSF51445">
    <property type="entry name" value="(Trans)glycosidases"/>
    <property type="match status" value="1"/>
</dbReference>
<keyword evidence="3" id="KW-1185">Reference proteome</keyword>
<dbReference type="Gene3D" id="3.20.20.300">
    <property type="entry name" value="Glycoside hydrolase, family 3, N-terminal domain"/>
    <property type="match status" value="1"/>
</dbReference>
<dbReference type="EMBL" id="CCKJ01000037">
    <property type="protein sequence ID" value="CDT77943.1"/>
    <property type="molecule type" value="Genomic_DNA"/>
</dbReference>
<evidence type="ECO:0000313" key="2">
    <source>
        <dbReference type="EMBL" id="CDT77943.1"/>
    </source>
</evidence>
<protein>
    <submittedName>
        <fullName evidence="2">Uncharacterized protein</fullName>
    </submittedName>
</protein>
<comment type="caution">
    <text evidence="2">The sequence shown here is derived from an EMBL/GenBank/DDBJ whole genome shotgun (WGS) entry which is preliminary data.</text>
</comment>
<proteinExistence type="predicted"/>
<keyword evidence="1" id="KW-0378">Hydrolase</keyword>
<dbReference type="Proteomes" id="UP000041625">
    <property type="component" value="Unassembled WGS sequence"/>
</dbReference>
<dbReference type="AlphaFoldDB" id="A0AA86WUD3"/>
<gene>
    <name evidence="2" type="ORF">VCR31J2_1310517</name>
</gene>
<evidence type="ECO:0000256" key="1">
    <source>
        <dbReference type="ARBA" id="ARBA00022801"/>
    </source>
</evidence>